<dbReference type="OrthoDB" id="196547at2759"/>
<evidence type="ECO:0000313" key="5">
    <source>
        <dbReference type="Proteomes" id="UP001165065"/>
    </source>
</evidence>
<evidence type="ECO:0000256" key="1">
    <source>
        <dbReference type="ARBA" id="ARBA00022837"/>
    </source>
</evidence>
<dbReference type="Pfam" id="PF13202">
    <property type="entry name" value="EF-hand_5"/>
    <property type="match status" value="1"/>
</dbReference>
<dbReference type="Gene3D" id="1.10.167.10">
    <property type="entry name" value="Regulator of G-protein Signalling 4, domain 2"/>
    <property type="match status" value="1"/>
</dbReference>
<proteinExistence type="predicted"/>
<dbReference type="Pfam" id="PF13833">
    <property type="entry name" value="EF-hand_8"/>
    <property type="match status" value="1"/>
</dbReference>
<dbReference type="InterPro" id="IPR016137">
    <property type="entry name" value="RGS"/>
</dbReference>
<feature type="domain" description="EF-hand" evidence="3">
    <location>
        <begin position="120"/>
        <end position="155"/>
    </location>
</feature>
<feature type="domain" description="RGS" evidence="2">
    <location>
        <begin position="159"/>
        <end position="275"/>
    </location>
</feature>
<dbReference type="SMART" id="SM00054">
    <property type="entry name" value="EFh"/>
    <property type="match status" value="2"/>
</dbReference>
<evidence type="ECO:0000259" key="2">
    <source>
        <dbReference type="PROSITE" id="PS50132"/>
    </source>
</evidence>
<sequence length="403" mass="45464">MGACGSKPAPVAPPVTTAEKSDMRIAVVTDKKQAVFDQLVADNKIPEEMLKMFQGALGNLEKYNSDLAHVPKDELKAIFPSVDMPTFEHVYSLFTWGKEKRVDPKEFTLTVSMLACPIKDTKTECVLIFTIFDPDGSGSLDREEFGSLMKATIMSKLTHVEFLMKNSAANQVFNQHVKAEFTEENNAFYDMVNEWKADISLQSVENTQKMIDLYIKPGSDMQVNISNSMMKACLKVFDDAVSAGNAIPSSLFDASQTEIYKIIDKDSFSRFKKNDNEINELCDALFRDCDIDNSGLITLEEYQKWVDKNPDAMNFIKELNDHSNHAVEKVRNSVYFRKLSHRTSGTPSEEIMALRKKYSRRCLDQSIPEDDDEFEEFAKAEGDLSAEDLQRLGATSPVKSPEK</sequence>
<dbReference type="InterPro" id="IPR002048">
    <property type="entry name" value="EF_hand_dom"/>
</dbReference>
<organism evidence="4 5">
    <name type="scientific">Triparma columacea</name>
    <dbReference type="NCBI Taxonomy" id="722753"/>
    <lineage>
        <taxon>Eukaryota</taxon>
        <taxon>Sar</taxon>
        <taxon>Stramenopiles</taxon>
        <taxon>Ochrophyta</taxon>
        <taxon>Bolidophyceae</taxon>
        <taxon>Parmales</taxon>
        <taxon>Triparmaceae</taxon>
        <taxon>Triparma</taxon>
    </lineage>
</organism>
<dbReference type="SUPFAM" id="SSF47473">
    <property type="entry name" value="EF-hand"/>
    <property type="match status" value="1"/>
</dbReference>
<feature type="domain" description="EF-hand" evidence="3">
    <location>
        <begin position="277"/>
        <end position="312"/>
    </location>
</feature>
<dbReference type="InterPro" id="IPR044926">
    <property type="entry name" value="RGS_subdomain_2"/>
</dbReference>
<dbReference type="PROSITE" id="PS50222">
    <property type="entry name" value="EF_HAND_2"/>
    <property type="match status" value="2"/>
</dbReference>
<dbReference type="AlphaFoldDB" id="A0A9W7G7U6"/>
<gene>
    <name evidence="4" type="ORF">TrCOL_g3904</name>
</gene>
<dbReference type="Proteomes" id="UP001165065">
    <property type="component" value="Unassembled WGS sequence"/>
</dbReference>
<dbReference type="InterPro" id="IPR036305">
    <property type="entry name" value="RGS_sf"/>
</dbReference>
<dbReference type="PANTHER" id="PTHR10845:SF192">
    <property type="entry name" value="DOUBLE HIT, ISOFORM B"/>
    <property type="match status" value="1"/>
</dbReference>
<dbReference type="Gene3D" id="1.10.238.10">
    <property type="entry name" value="EF-hand"/>
    <property type="match status" value="1"/>
</dbReference>
<reference evidence="5" key="1">
    <citation type="journal article" date="2023" name="Commun. Biol.">
        <title>Genome analysis of Parmales, the sister group of diatoms, reveals the evolutionary specialization of diatoms from phago-mixotrophs to photoautotrophs.</title>
        <authorList>
            <person name="Ban H."/>
            <person name="Sato S."/>
            <person name="Yoshikawa S."/>
            <person name="Yamada K."/>
            <person name="Nakamura Y."/>
            <person name="Ichinomiya M."/>
            <person name="Sato N."/>
            <person name="Blanc-Mathieu R."/>
            <person name="Endo H."/>
            <person name="Kuwata A."/>
            <person name="Ogata H."/>
        </authorList>
    </citation>
    <scope>NUCLEOTIDE SEQUENCE [LARGE SCALE GENOMIC DNA]</scope>
</reference>
<name>A0A9W7G7U6_9STRA</name>
<dbReference type="Pfam" id="PF00615">
    <property type="entry name" value="RGS"/>
    <property type="match status" value="1"/>
</dbReference>
<dbReference type="SUPFAM" id="SSF48097">
    <property type="entry name" value="Regulator of G-protein signaling, RGS"/>
    <property type="match status" value="1"/>
</dbReference>
<dbReference type="PROSITE" id="PS00018">
    <property type="entry name" value="EF_HAND_1"/>
    <property type="match status" value="2"/>
</dbReference>
<dbReference type="InterPro" id="IPR018247">
    <property type="entry name" value="EF_Hand_1_Ca_BS"/>
</dbReference>
<dbReference type="PANTHER" id="PTHR10845">
    <property type="entry name" value="REGULATOR OF G PROTEIN SIGNALING"/>
    <property type="match status" value="1"/>
</dbReference>
<protein>
    <recommendedName>
        <fullName evidence="6">Calmodulin</fullName>
    </recommendedName>
</protein>
<dbReference type="EMBL" id="BRYA01000093">
    <property type="protein sequence ID" value="GMI38873.1"/>
    <property type="molecule type" value="Genomic_DNA"/>
</dbReference>
<keyword evidence="1" id="KW-0106">Calcium</keyword>
<comment type="caution">
    <text evidence="4">The sequence shown here is derived from an EMBL/GenBank/DDBJ whole genome shotgun (WGS) entry which is preliminary data.</text>
</comment>
<dbReference type="PROSITE" id="PS50132">
    <property type="entry name" value="RGS"/>
    <property type="match status" value="1"/>
</dbReference>
<accession>A0A9W7G7U6</accession>
<dbReference type="InterPro" id="IPR011992">
    <property type="entry name" value="EF-hand-dom_pair"/>
</dbReference>
<evidence type="ECO:0008006" key="6">
    <source>
        <dbReference type="Google" id="ProtNLM"/>
    </source>
</evidence>
<keyword evidence="5" id="KW-1185">Reference proteome</keyword>
<dbReference type="SMART" id="SM00315">
    <property type="entry name" value="RGS"/>
    <property type="match status" value="1"/>
</dbReference>
<dbReference type="GO" id="GO:0005509">
    <property type="term" value="F:calcium ion binding"/>
    <property type="evidence" value="ECO:0007669"/>
    <property type="project" value="InterPro"/>
</dbReference>
<evidence type="ECO:0000313" key="4">
    <source>
        <dbReference type="EMBL" id="GMI38873.1"/>
    </source>
</evidence>
<dbReference type="PRINTS" id="PR01301">
    <property type="entry name" value="RGSPROTEIN"/>
</dbReference>
<evidence type="ECO:0000259" key="3">
    <source>
        <dbReference type="PROSITE" id="PS50222"/>
    </source>
</evidence>